<gene>
    <name evidence="1" type="ORF">DVR09_10195</name>
</gene>
<organism evidence="1 2">
    <name type="scientific">Erythrobacter aureus</name>
    <dbReference type="NCBI Taxonomy" id="2182384"/>
    <lineage>
        <taxon>Bacteria</taxon>
        <taxon>Pseudomonadati</taxon>
        <taxon>Pseudomonadota</taxon>
        <taxon>Alphaproteobacteria</taxon>
        <taxon>Sphingomonadales</taxon>
        <taxon>Erythrobacteraceae</taxon>
        <taxon>Erythrobacter/Porphyrobacter group</taxon>
        <taxon>Erythrobacter</taxon>
    </lineage>
</organism>
<dbReference type="AlphaFoldDB" id="A0A345YFF0"/>
<dbReference type="OrthoDB" id="7427752at2"/>
<keyword evidence="2" id="KW-1185">Reference proteome</keyword>
<reference evidence="2" key="1">
    <citation type="submission" date="2018-07" db="EMBL/GenBank/DDBJ databases">
        <title>Genome sequence of Erythrobacter strain YH-07, an antagonistic bacterium isolated from Yellow Sea.</title>
        <authorList>
            <person name="Tang T."/>
            <person name="Liu Q."/>
            <person name="Sun X."/>
        </authorList>
    </citation>
    <scope>NUCLEOTIDE SEQUENCE [LARGE SCALE GENOMIC DNA]</scope>
    <source>
        <strain evidence="2">YH-07</strain>
    </source>
</reference>
<evidence type="ECO:0000313" key="1">
    <source>
        <dbReference type="EMBL" id="AXK42652.1"/>
    </source>
</evidence>
<dbReference type="KEGG" id="err:DVR09_10195"/>
<proteinExistence type="predicted"/>
<sequence>MAYHSAEFDAALATAAGDDPSLQGELRAAFAGSVVRQLDLLHRARCDANWEVAADKLHAIAASFHAVELMSLADEARLAAPGEPTVLRRIDAFAEALA</sequence>
<dbReference type="EMBL" id="CP031357">
    <property type="protein sequence ID" value="AXK42652.1"/>
    <property type="molecule type" value="Genomic_DNA"/>
</dbReference>
<dbReference type="GO" id="GO:0000160">
    <property type="term" value="P:phosphorelay signal transduction system"/>
    <property type="evidence" value="ECO:0007669"/>
    <property type="project" value="InterPro"/>
</dbReference>
<dbReference type="Proteomes" id="UP000254508">
    <property type="component" value="Chromosome"/>
</dbReference>
<dbReference type="SUPFAM" id="SSF47226">
    <property type="entry name" value="Histidine-containing phosphotransfer domain, HPT domain"/>
    <property type="match status" value="1"/>
</dbReference>
<dbReference type="InterPro" id="IPR036641">
    <property type="entry name" value="HPT_dom_sf"/>
</dbReference>
<protein>
    <submittedName>
        <fullName evidence="1">Hpt domain-containing protein</fullName>
    </submittedName>
</protein>
<name>A0A345YFF0_9SPHN</name>
<evidence type="ECO:0000313" key="2">
    <source>
        <dbReference type="Proteomes" id="UP000254508"/>
    </source>
</evidence>
<dbReference type="RefSeq" id="WP_115416833.1">
    <property type="nucleotide sequence ID" value="NZ_CP031357.1"/>
</dbReference>
<accession>A0A345YFF0</accession>